<keyword evidence="8" id="KW-0472">Membrane</keyword>
<evidence type="ECO:0000256" key="8">
    <source>
        <dbReference type="ARBA" id="ARBA00023136"/>
    </source>
</evidence>
<dbReference type="RefSeq" id="XP_015262177.1">
    <property type="nucleotide sequence ID" value="XM_015406691.1"/>
</dbReference>
<dbReference type="PANTHER" id="PTHR24027">
    <property type="entry name" value="CADHERIN-23"/>
    <property type="match status" value="1"/>
</dbReference>
<dbReference type="CDD" id="cd05822">
    <property type="entry name" value="TLP_HIUase"/>
    <property type="match status" value="1"/>
</dbReference>
<feature type="domain" description="Cadherin" evidence="10">
    <location>
        <begin position="157"/>
        <end position="269"/>
    </location>
</feature>
<gene>
    <name evidence="12" type="primary">LOC107106524</name>
</gene>
<dbReference type="SMART" id="SM00095">
    <property type="entry name" value="TR_THY"/>
    <property type="match status" value="1"/>
</dbReference>
<dbReference type="InterPro" id="IPR039808">
    <property type="entry name" value="Cadherin"/>
</dbReference>
<dbReference type="GeneID" id="107106524"/>
<feature type="domain" description="Cadherin" evidence="10">
    <location>
        <begin position="270"/>
        <end position="381"/>
    </location>
</feature>
<accession>A0ABM1JL40</accession>
<dbReference type="InterPro" id="IPR036817">
    <property type="entry name" value="Transthyretin/HIU_hydrolase_sf"/>
</dbReference>
<keyword evidence="7 9" id="KW-0106">Calcium</keyword>
<dbReference type="CDD" id="cd11304">
    <property type="entry name" value="Cadherin_repeat"/>
    <property type="match status" value="3"/>
</dbReference>
<dbReference type="PROSITE" id="PS50268">
    <property type="entry name" value="CADHERIN_2"/>
    <property type="match status" value="4"/>
</dbReference>
<evidence type="ECO:0000313" key="12">
    <source>
        <dbReference type="RefSeq" id="XP_015262177.1"/>
    </source>
</evidence>
<dbReference type="PRINTS" id="PR00189">
    <property type="entry name" value="TRNSTHYRETIN"/>
</dbReference>
<evidence type="ECO:0000256" key="5">
    <source>
        <dbReference type="ARBA" id="ARBA00022737"/>
    </source>
</evidence>
<keyword evidence="6" id="KW-0378">Hydrolase</keyword>
<dbReference type="SUPFAM" id="SSF49313">
    <property type="entry name" value="Cadherin-like"/>
    <property type="match status" value="3"/>
</dbReference>
<dbReference type="InterPro" id="IPR015919">
    <property type="entry name" value="Cadherin-like_sf"/>
</dbReference>
<dbReference type="PROSITE" id="PS00232">
    <property type="entry name" value="CADHERIN_1"/>
    <property type="match status" value="2"/>
</dbReference>
<dbReference type="InterPro" id="IPR002126">
    <property type="entry name" value="Cadherin-like_dom"/>
</dbReference>
<dbReference type="SMART" id="SM00112">
    <property type="entry name" value="CA"/>
    <property type="match status" value="3"/>
</dbReference>
<evidence type="ECO:0000256" key="9">
    <source>
        <dbReference type="PROSITE-ProRule" id="PRU00043"/>
    </source>
</evidence>
<name>A0ABM1JL40_GEKJA</name>
<evidence type="ECO:0000256" key="7">
    <source>
        <dbReference type="ARBA" id="ARBA00022837"/>
    </source>
</evidence>
<dbReference type="InterPro" id="IPR000895">
    <property type="entry name" value="Transthyretin/HIU_hydrolase"/>
</dbReference>
<comment type="catalytic activity">
    <reaction evidence="1">
        <text>5-hydroxyisourate + H2O = 5-hydroxy-2-oxo-4-ureido-2,5-dihydro-1H-imidazole-5-carboxylate + H(+)</text>
        <dbReference type="Rhea" id="RHEA:23736"/>
        <dbReference type="ChEBI" id="CHEBI:15377"/>
        <dbReference type="ChEBI" id="CHEBI:15378"/>
        <dbReference type="ChEBI" id="CHEBI:18072"/>
        <dbReference type="ChEBI" id="CHEBI:58639"/>
        <dbReference type="EC" id="3.5.2.17"/>
    </reaction>
</comment>
<dbReference type="Gene3D" id="2.60.40.180">
    <property type="entry name" value="Transthyretin/hydroxyisourate hydrolase domain"/>
    <property type="match status" value="1"/>
</dbReference>
<reference evidence="12" key="1">
    <citation type="submission" date="2025-08" db="UniProtKB">
        <authorList>
            <consortium name="RefSeq"/>
        </authorList>
    </citation>
    <scope>IDENTIFICATION</scope>
</reference>
<evidence type="ECO:0000256" key="3">
    <source>
        <dbReference type="ARBA" id="ARBA00012609"/>
    </source>
</evidence>
<keyword evidence="4" id="KW-0659">Purine metabolism</keyword>
<evidence type="ECO:0000256" key="6">
    <source>
        <dbReference type="ARBA" id="ARBA00022801"/>
    </source>
</evidence>
<organism evidence="11 12">
    <name type="scientific">Gekko japonicus</name>
    <name type="common">Schlegel's Japanese gecko</name>
    <dbReference type="NCBI Taxonomy" id="146911"/>
    <lineage>
        <taxon>Eukaryota</taxon>
        <taxon>Metazoa</taxon>
        <taxon>Chordata</taxon>
        <taxon>Craniata</taxon>
        <taxon>Vertebrata</taxon>
        <taxon>Euteleostomi</taxon>
        <taxon>Lepidosauria</taxon>
        <taxon>Squamata</taxon>
        <taxon>Bifurcata</taxon>
        <taxon>Gekkota</taxon>
        <taxon>Gekkonidae</taxon>
        <taxon>Gekkoninae</taxon>
        <taxon>Gekko</taxon>
    </lineage>
</organism>
<proteinExistence type="predicted"/>
<dbReference type="EC" id="3.5.2.17" evidence="3"/>
<comment type="subcellular location">
    <subcellularLocation>
        <location evidence="2">Membrane</location>
    </subcellularLocation>
</comment>
<keyword evidence="5" id="KW-0677">Repeat</keyword>
<dbReference type="Pfam" id="PF00576">
    <property type="entry name" value="Transthyretin"/>
    <property type="match status" value="1"/>
</dbReference>
<dbReference type="NCBIfam" id="TIGR02962">
    <property type="entry name" value="hdxy_isourate"/>
    <property type="match status" value="1"/>
</dbReference>
<dbReference type="SUPFAM" id="SSF49472">
    <property type="entry name" value="Transthyretin (synonym: prealbumin)"/>
    <property type="match status" value="1"/>
</dbReference>
<dbReference type="PANTHER" id="PTHR24027:SF319">
    <property type="entry name" value="CADHERIN-1"/>
    <property type="match status" value="1"/>
</dbReference>
<feature type="domain" description="Cadherin" evidence="10">
    <location>
        <begin position="382"/>
        <end position="496"/>
    </location>
</feature>
<dbReference type="InterPro" id="IPR023416">
    <property type="entry name" value="Transthyretin/HIU_hydrolase_d"/>
</dbReference>
<dbReference type="Gene3D" id="2.60.40.60">
    <property type="entry name" value="Cadherins"/>
    <property type="match status" value="3"/>
</dbReference>
<protein>
    <recommendedName>
        <fullName evidence="3">hydroxyisourate hydrolase</fullName>
        <ecNumber evidence="3">3.5.2.17</ecNumber>
    </recommendedName>
</protein>
<feature type="domain" description="Cadherin" evidence="10">
    <location>
        <begin position="94"/>
        <end position="156"/>
    </location>
</feature>
<evidence type="ECO:0000256" key="4">
    <source>
        <dbReference type="ARBA" id="ARBA00022631"/>
    </source>
</evidence>
<keyword evidence="11" id="KW-1185">Reference proteome</keyword>
<sequence>MAMQQQQNVDRAIPGGQQNIVRLVEAETGRHTMTCNAGMAEPNGQSRSRSGHGSCACTVPPTRVALKTPETAWKKLNWSNNNAHHLGAVSASGEPVEEPMELFIRVSDQNDNPPQFTQPVFYGLFSHAVSASGEPVEDPMEVIIKVSDQNDNRPQFTQPVFYGAVQEGATPGTTVVQVTATDADYAVDTYNRVVSYSILSQAPPEPHPQMFTISSETGMISVFVSGLDREKVPEYTLTLQAADMQGQGLTTTATAVIIVSDSNYDPPIFDPTMYNAVVPENLAGFLVAKLKVKDADEENTDAWKARYQIISGNEGGDFDITTDPQTNEGLLRTAQGLDYEHTKQFVLRVSVTNVADFSMILPTSTATVTVRVKDVNEAPVFVPPVMRVTHSEDLPVGEVVTTYTARDPDKEMKQTLRGPHFSSRYSIGKDVAKWLTINQDTGVIRTQAALDRESPYVKNDTYEALIYATDSGAPAATGTGTLFLYLINVNDNPPIPHPATTPGQDGTPHPALTVHALNVLTGLPASGLAMRCFFQRQDPHQPWTPITQSTTDRSGRWGQTAAMPRRLEPGTYKLRFETGAYWREQGHRSFYPYVEIVFTVTEAEQKVHIPLLLSPYSYTTYRGN</sequence>
<evidence type="ECO:0000256" key="2">
    <source>
        <dbReference type="ARBA" id="ARBA00004370"/>
    </source>
</evidence>
<dbReference type="InterPro" id="IPR014306">
    <property type="entry name" value="Hydroxyisourate_hydrolase"/>
</dbReference>
<evidence type="ECO:0000256" key="1">
    <source>
        <dbReference type="ARBA" id="ARBA00001043"/>
    </source>
</evidence>
<dbReference type="PRINTS" id="PR00205">
    <property type="entry name" value="CADHERIN"/>
</dbReference>
<dbReference type="Proteomes" id="UP000694871">
    <property type="component" value="Unplaced"/>
</dbReference>
<evidence type="ECO:0000313" key="11">
    <source>
        <dbReference type="Proteomes" id="UP000694871"/>
    </source>
</evidence>
<evidence type="ECO:0000259" key="10">
    <source>
        <dbReference type="PROSITE" id="PS50268"/>
    </source>
</evidence>
<dbReference type="Pfam" id="PF00028">
    <property type="entry name" value="Cadherin"/>
    <property type="match status" value="3"/>
</dbReference>
<dbReference type="InterPro" id="IPR020894">
    <property type="entry name" value="Cadherin_CS"/>
</dbReference>